<feature type="transmembrane region" description="Helical" evidence="17">
    <location>
        <begin position="242"/>
        <end position="262"/>
    </location>
</feature>
<evidence type="ECO:0000256" key="4">
    <source>
        <dbReference type="ARBA" id="ARBA00012202"/>
    </source>
</evidence>
<keyword evidence="10 17" id="KW-0472">Membrane</keyword>
<feature type="transmembrane region" description="Helical" evidence="17">
    <location>
        <begin position="309"/>
        <end position="327"/>
    </location>
</feature>
<comment type="catalytic activity">
    <reaction evidence="1 16">
        <text>GTP = 3',5'-cyclic GMP + diphosphate</text>
        <dbReference type="Rhea" id="RHEA:13665"/>
        <dbReference type="ChEBI" id="CHEBI:33019"/>
        <dbReference type="ChEBI" id="CHEBI:37565"/>
        <dbReference type="ChEBI" id="CHEBI:57746"/>
        <dbReference type="EC" id="4.6.1.2"/>
    </reaction>
</comment>
<dbReference type="InterPro" id="IPR028082">
    <property type="entry name" value="Peripla_BP_I"/>
</dbReference>
<dbReference type="EC" id="4.6.1.2" evidence="4 16"/>
<dbReference type="Gene3D" id="3.30.70.1230">
    <property type="entry name" value="Nucleotide cyclase"/>
    <property type="match status" value="2"/>
</dbReference>
<evidence type="ECO:0000256" key="11">
    <source>
        <dbReference type="ARBA" id="ARBA00023170"/>
    </source>
</evidence>
<keyword evidence="7" id="KW-0732">Signal</keyword>
<dbReference type="SUPFAM" id="SSF56112">
    <property type="entry name" value="Protein kinase-like (PK-like)"/>
    <property type="match status" value="2"/>
</dbReference>
<evidence type="ECO:0000256" key="2">
    <source>
        <dbReference type="ARBA" id="ARBA00004236"/>
    </source>
</evidence>
<evidence type="ECO:0000259" key="18">
    <source>
        <dbReference type="PROSITE" id="PS50011"/>
    </source>
</evidence>
<dbReference type="GO" id="GO:0007606">
    <property type="term" value="P:sensory perception of chemical stimulus"/>
    <property type="evidence" value="ECO:0007669"/>
    <property type="project" value="UniProtKB-ARBA"/>
</dbReference>
<dbReference type="GO" id="GO:0004383">
    <property type="term" value="F:guanylate cyclase activity"/>
    <property type="evidence" value="ECO:0007669"/>
    <property type="project" value="UniProtKB-EC"/>
</dbReference>
<feature type="transmembrane region" description="Helical" evidence="17">
    <location>
        <begin position="142"/>
        <end position="166"/>
    </location>
</feature>
<feature type="transmembrane region" description="Helical" evidence="17">
    <location>
        <begin position="79"/>
        <end position="102"/>
    </location>
</feature>
<dbReference type="SUPFAM" id="SSF53822">
    <property type="entry name" value="Periplasmic binding protein-like I"/>
    <property type="match status" value="2"/>
</dbReference>
<feature type="transmembrane region" description="Helical" evidence="17">
    <location>
        <begin position="360"/>
        <end position="378"/>
    </location>
</feature>
<dbReference type="PROSITE" id="PS50011">
    <property type="entry name" value="PROTEIN_KINASE_DOM"/>
    <property type="match status" value="2"/>
</dbReference>
<keyword evidence="8" id="KW-0547">Nucleotide-binding</keyword>
<dbReference type="Pfam" id="PF07714">
    <property type="entry name" value="PK_Tyr_Ser-Thr"/>
    <property type="match status" value="1"/>
</dbReference>
<dbReference type="FunFam" id="3.30.70.1230:FF:000050">
    <property type="entry name" value="Guanylate cyclase"/>
    <property type="match status" value="2"/>
</dbReference>
<keyword evidence="6 17" id="KW-0812">Transmembrane</keyword>
<dbReference type="InterPro" id="IPR018297">
    <property type="entry name" value="A/G_cyclase_CS"/>
</dbReference>
<evidence type="ECO:0000256" key="13">
    <source>
        <dbReference type="ARBA" id="ARBA00023239"/>
    </source>
</evidence>
<reference evidence="21" key="1">
    <citation type="submission" date="2024-02" db="UniProtKB">
        <authorList>
            <consortium name="WormBaseParasite"/>
        </authorList>
    </citation>
    <scope>IDENTIFICATION</scope>
</reference>
<evidence type="ECO:0000256" key="9">
    <source>
        <dbReference type="ARBA" id="ARBA00022989"/>
    </source>
</evidence>
<feature type="transmembrane region" description="Helical" evidence="17">
    <location>
        <begin position="1887"/>
        <end position="1910"/>
    </location>
</feature>
<protein>
    <recommendedName>
        <fullName evidence="4 16">Guanylate cyclase</fullName>
        <ecNumber evidence="4 16">4.6.1.2</ecNumber>
    </recommendedName>
</protein>
<dbReference type="InterPro" id="IPR001245">
    <property type="entry name" value="Ser-Thr/Tyr_kinase_cat_dom"/>
</dbReference>
<dbReference type="Pfam" id="PF01094">
    <property type="entry name" value="ANF_receptor"/>
    <property type="match status" value="2"/>
</dbReference>
<dbReference type="CDD" id="cd07302">
    <property type="entry name" value="CHD"/>
    <property type="match status" value="2"/>
</dbReference>
<evidence type="ECO:0000256" key="14">
    <source>
        <dbReference type="ARBA" id="ARBA00023293"/>
    </source>
</evidence>
<dbReference type="InterPro" id="IPR011009">
    <property type="entry name" value="Kinase-like_dom_sf"/>
</dbReference>
<dbReference type="Proteomes" id="UP000035681">
    <property type="component" value="Unplaced"/>
</dbReference>
<evidence type="ECO:0000256" key="6">
    <source>
        <dbReference type="ARBA" id="ARBA00022692"/>
    </source>
</evidence>
<evidence type="ECO:0000256" key="16">
    <source>
        <dbReference type="RuleBase" id="RU003431"/>
    </source>
</evidence>
<dbReference type="PANTHER" id="PTHR11920:SF495">
    <property type="entry name" value="RECEPTOR-TYPE GUANYLATE CYCLASE GCY-7"/>
    <property type="match status" value="1"/>
</dbReference>
<comment type="subcellular location">
    <subcellularLocation>
        <location evidence="2">Cell membrane</location>
    </subcellularLocation>
    <subcellularLocation>
        <location evidence="3">Membrane</location>
        <topology evidence="3">Single-pass type I membrane protein</topology>
    </subcellularLocation>
</comment>
<keyword evidence="5" id="KW-1003">Cell membrane</keyword>
<keyword evidence="13 15" id="KW-0456">Lyase</keyword>
<dbReference type="InterPro" id="IPR001828">
    <property type="entry name" value="ANF_lig-bd_rcpt"/>
</dbReference>
<evidence type="ECO:0000313" key="21">
    <source>
        <dbReference type="WBParaSite" id="TCONS_00010451.p1"/>
    </source>
</evidence>
<feature type="domain" description="Protein kinase" evidence="18">
    <location>
        <begin position="1941"/>
        <end position="2215"/>
    </location>
</feature>
<evidence type="ECO:0000256" key="10">
    <source>
        <dbReference type="ARBA" id="ARBA00023136"/>
    </source>
</evidence>
<keyword evidence="14 16" id="KW-0141">cGMP biosynthesis</keyword>
<organism evidence="20 21">
    <name type="scientific">Strongyloides stercoralis</name>
    <name type="common">Threadworm</name>
    <dbReference type="NCBI Taxonomy" id="6248"/>
    <lineage>
        <taxon>Eukaryota</taxon>
        <taxon>Metazoa</taxon>
        <taxon>Ecdysozoa</taxon>
        <taxon>Nematoda</taxon>
        <taxon>Chromadorea</taxon>
        <taxon>Rhabditida</taxon>
        <taxon>Tylenchina</taxon>
        <taxon>Panagrolaimomorpha</taxon>
        <taxon>Strongyloidoidea</taxon>
        <taxon>Strongyloididae</taxon>
        <taxon>Strongyloides</taxon>
    </lineage>
</organism>
<dbReference type="Pfam" id="PF00211">
    <property type="entry name" value="Guanylate_cyc"/>
    <property type="match status" value="2"/>
</dbReference>
<dbReference type="SMART" id="SM00044">
    <property type="entry name" value="CYCc"/>
    <property type="match status" value="2"/>
</dbReference>
<dbReference type="Gene3D" id="3.40.50.2300">
    <property type="match status" value="3"/>
</dbReference>
<dbReference type="InterPro" id="IPR000719">
    <property type="entry name" value="Prot_kinase_dom"/>
</dbReference>
<sequence length="2467" mass="286773">VIYHLKTTNIKIIVFFSIFLDCLALRSCYYFKYCHIHAKVLITCIIIDIMLSNISQIFYSYFITYTKLDHDYFCIELSHLLFLSGNTSSTFTCILLIIEQIFGTKYSKEYEKMNYIWILITINVISFIIVVVINLFYEKIFINVYLQFVTIIIAIILSLILCFYSIKKKNETINIRENNNTYLLSQKFVLNQIRRISFKIFPFILSVTFHSAINIIILTIANFSASSEHENNLFTIIVDTNILLKEITIPLILLLLFSPSYLKIFSCGKKLRNKDQIKAASVKANEEPFCYKKLSNKNKFFLFLKWTRLTDIILPFSTGIMTNIIFLTPLTGVASSTVCFWLKSPMLCNYMIILIFKKNYLICFDIMFLSLINQFFILQNLKKYFTTLGLIYKNVAIYSTLRRIFIFAHSKTDISLGFLFPRNSTLLESTSGFVRSAGVVTLVFEKIKKESILPDYNYDFNVFYDECDEYRATSGTYELIKYHNVDVIFGSTCNAASIRSTLMAKFYNKPTFVWGAVSSSDIAHRNRLPNIFSIFPIFLSLAYATIDVLEQFNWTTISVIYNSNPVKRCKNLFTDFEHTLTLTNTKVRIVYSLQTSFEPTPNEFDDYFFEVKDKARIIVSCFDNFKYKRKFLISMYENGLNNNEWVHINMDYRNLGFFTNIEDSLGNYSPFYKDVYDNPPDGKDDIAFEMAKKMLSVDMSTKLALSSIDDSEILENVKKWPFYCEDCNISSNTTLSTYAWYLYDAIYFWAFLINKTLPLYGDKIFNNYTLLYNHCPGNYNGMTGEINFGNTCVRAPFIILRGLDDNEETPGYITYNFSSISDYFKNVVVENFQEIMFKNWDNQIPLNVPICGYRGNLCPIDIFKDYLTEVIIVAVIITLLFLFIVFLIIFLLWRTNRKKEEEMSRWIIPYISLTKPVPEKKEYEKSLNSLASNTYSFSSKKTFNNMNETNKYIFAYLNGEGVAGEKHKNLFQTSKNDKIELSKLIKWEHDNNLLQTDNSIFDGFFLTSLIKDLSEGLNYIHNSYLKFHGRLTSKNCFINDRWQLKISNFNSFKFRCYEKLESKNLLWTAPEILRSESFFGSQEGDIYSFAIICSEIVTKKLPWDYNNRNESIEELIYLLKKSGLNTLRPDIIIAPNIDIDMTYITLIRDCWSEDCNKRPTIKQILHLLRSLKNKKANNLMDHVFGILEEYSSTLRQEISERTREIDEEQKKTDLLLSKMLPSAVAQNLKKGKIIEPENFEMVTIFFADIVKFTDLSLKCSPMQLITLINELFTMFDNLIESYDVYKVETIGDGYLCVSGLPIRNNNHAEIISDLSINFMDICKSFTIPHLGREKINLRIGCNSGPCVAGVVGLTMPRYCLFGDTVNTASRMESNSRSGRIHIAESTFKLLNDTNKYDLECRGEIIIKGKGVMTTYWLNGYKNNYIFGYPKTDIRFLFPKNSLLLKPTSGFDRSVGVVSLVFEQIQKEKLLPNYNYKFNVFYDECDEYRATSGTYELIKKHNVDVIFGSTCNAASIRSTLMAKFYDKPTFVWGAVSISDIADRNRLPNIFSTYAIFLSLAYATIDVLEHFNWTSIAVIYNSNSIKRCKNMFIDFERTLASKSTPVRIVDSYQTSFEPTLQELSEYFDRIRDRTRIIVSCFDENKFKRKFLIAMYENGLNNNEWVHINLEYKNLGFLTNIKDSLGNYSPFYKDVYNNPPDGKDDIAFEMAKKMLNIDLSRKTLNSSINEKKILENVEEWPFYCKDCNISNETALSTYAWYLYDAIYLWASLVNKTLPLYGDEVFNNYTLLYDHCPGKYFGMTGEMNYGHNCIRTAFLILRGLDDNEASPRYITYNFSSINEYSKNIEIENFQEIMFKNWDNQIPLNVPICGYRGNSCPINIFKDYLTEVIIVGVIIILLLFFIVFLIIYLLWKTNRRKEEEMSRWMIPYISLMKPNNEKKEFEKSLNSLASNTYSISSRKTFDSMKETNNFIFVYLNGESIVGEKHKNLFQISKNDKIELSKLITLEHDNINKFYGMCLDYMHPISLWKFCSRGNLFNILQTDNSIFDGFFLTSLIKDLAEGLNFIHNSFLKFHGKLTSKNCYINDKWQLKISNFNSFNFRCNEKLKSKHLLWTAPEILRSESFFGSQEGDIYSFAIICSEIVTKKLPWDYNNRNESIEELIYLIKKSGLNTLRPDIIIAPNIDIDMTYITLIRDCWSEDCNKRPTIKQILHLLKSLKNKKATNLMDHVFGILEEYSSTLRQEILERTREIDEEQKRTDILLSKMLPPAVAQNLKKGKIVEPENFEMVTIFFADIVKFTDLSLKCSPMQLITLVNELFTMFDNLIESFDVYKVETIGDGYLCVSGLPNRNNNHAEIISDLSINFMDICKSFKISHLGREKINLRIGCNSGPCVAGVVGLTMPRYCLFGDTVNTASRMESNSRSGRIHIAESTFKLLNDTNKYDLECRGEIIIKGKGVMTTYWLNGYKNN</sequence>
<evidence type="ECO:0000256" key="5">
    <source>
        <dbReference type="ARBA" id="ARBA00022475"/>
    </source>
</evidence>
<dbReference type="PROSITE" id="PS50125">
    <property type="entry name" value="GUANYLATE_CYCLASE_2"/>
    <property type="match status" value="2"/>
</dbReference>
<feature type="transmembrane region" description="Helical" evidence="17">
    <location>
        <begin position="12"/>
        <end position="31"/>
    </location>
</feature>
<dbReference type="GO" id="GO:0004016">
    <property type="term" value="F:adenylate cyclase activity"/>
    <property type="evidence" value="ECO:0007669"/>
    <property type="project" value="TreeGrafter"/>
</dbReference>
<feature type="transmembrane region" description="Helical" evidence="17">
    <location>
        <begin position="870"/>
        <end position="893"/>
    </location>
</feature>
<dbReference type="Pfam" id="PF00069">
    <property type="entry name" value="Pkinase"/>
    <property type="match status" value="1"/>
</dbReference>
<feature type="transmembrane region" description="Helical" evidence="17">
    <location>
        <begin position="114"/>
        <end position="136"/>
    </location>
</feature>
<proteinExistence type="inferred from homology"/>
<dbReference type="Gene3D" id="1.10.510.10">
    <property type="entry name" value="Transferase(Phosphotransferase) domain 1"/>
    <property type="match status" value="2"/>
</dbReference>
<evidence type="ECO:0000256" key="17">
    <source>
        <dbReference type="SAM" id="Phobius"/>
    </source>
</evidence>
<keyword evidence="12" id="KW-0325">Glycoprotein</keyword>
<dbReference type="CDD" id="cd06352">
    <property type="entry name" value="PBP1_NPR_GC-like"/>
    <property type="match status" value="2"/>
</dbReference>
<dbReference type="PANTHER" id="PTHR11920">
    <property type="entry name" value="GUANYLYL CYCLASE"/>
    <property type="match status" value="1"/>
</dbReference>
<dbReference type="PROSITE" id="PS00452">
    <property type="entry name" value="GUANYLATE_CYCLASE_1"/>
    <property type="match status" value="2"/>
</dbReference>
<feature type="domain" description="Guanylate cyclase" evidence="19">
    <location>
        <begin position="1243"/>
        <end position="1372"/>
    </location>
</feature>
<dbReference type="GO" id="GO:0004672">
    <property type="term" value="F:protein kinase activity"/>
    <property type="evidence" value="ECO:0007669"/>
    <property type="project" value="InterPro"/>
</dbReference>
<dbReference type="AlphaFoldDB" id="A0AAF5DER2"/>
<evidence type="ECO:0000256" key="15">
    <source>
        <dbReference type="RuleBase" id="RU000405"/>
    </source>
</evidence>
<dbReference type="InterPro" id="IPR029787">
    <property type="entry name" value="Nucleotide_cyclase"/>
</dbReference>
<feature type="domain" description="Guanylate cyclase" evidence="19">
    <location>
        <begin position="2287"/>
        <end position="2416"/>
    </location>
</feature>
<evidence type="ECO:0000256" key="3">
    <source>
        <dbReference type="ARBA" id="ARBA00004479"/>
    </source>
</evidence>
<evidence type="ECO:0000256" key="12">
    <source>
        <dbReference type="ARBA" id="ARBA00023180"/>
    </source>
</evidence>
<evidence type="ECO:0000256" key="1">
    <source>
        <dbReference type="ARBA" id="ARBA00001436"/>
    </source>
</evidence>
<evidence type="ECO:0000256" key="7">
    <source>
        <dbReference type="ARBA" id="ARBA00022729"/>
    </source>
</evidence>
<feature type="domain" description="Protein kinase" evidence="18">
    <location>
        <begin position="875"/>
        <end position="1169"/>
    </location>
</feature>
<evidence type="ECO:0000259" key="19">
    <source>
        <dbReference type="PROSITE" id="PS50125"/>
    </source>
</evidence>
<dbReference type="InterPro" id="IPR050401">
    <property type="entry name" value="Cyclic_nucleotide_synthase"/>
</dbReference>
<dbReference type="GO" id="GO:0007168">
    <property type="term" value="P:receptor guanylyl cyclase signaling pathway"/>
    <property type="evidence" value="ECO:0007669"/>
    <property type="project" value="TreeGrafter"/>
</dbReference>
<feature type="transmembrane region" description="Helical" evidence="17">
    <location>
        <begin position="200"/>
        <end position="222"/>
    </location>
</feature>
<evidence type="ECO:0000313" key="20">
    <source>
        <dbReference type="Proteomes" id="UP000035681"/>
    </source>
</evidence>
<dbReference type="InterPro" id="IPR001054">
    <property type="entry name" value="A/G_cyclase"/>
</dbReference>
<dbReference type="GO" id="GO:0005524">
    <property type="term" value="F:ATP binding"/>
    <property type="evidence" value="ECO:0007669"/>
    <property type="project" value="InterPro"/>
</dbReference>
<accession>A0AAF5DER2</accession>
<dbReference type="GO" id="GO:0001653">
    <property type="term" value="F:peptide receptor activity"/>
    <property type="evidence" value="ECO:0007669"/>
    <property type="project" value="TreeGrafter"/>
</dbReference>
<dbReference type="GO" id="GO:0005886">
    <property type="term" value="C:plasma membrane"/>
    <property type="evidence" value="ECO:0007669"/>
    <property type="project" value="UniProtKB-SubCell"/>
</dbReference>
<comment type="similarity">
    <text evidence="15">Belongs to the adenylyl cyclase class-4/guanylyl cyclase family.</text>
</comment>
<feature type="transmembrane region" description="Helical" evidence="17">
    <location>
        <begin position="38"/>
        <end position="59"/>
    </location>
</feature>
<dbReference type="SUPFAM" id="SSF55073">
    <property type="entry name" value="Nucleotide cyclase"/>
    <property type="match status" value="2"/>
</dbReference>
<keyword evidence="11" id="KW-0675">Receptor</keyword>
<dbReference type="GO" id="GO:0035556">
    <property type="term" value="P:intracellular signal transduction"/>
    <property type="evidence" value="ECO:0007669"/>
    <property type="project" value="InterPro"/>
</dbReference>
<keyword evidence="9 17" id="KW-1133">Transmembrane helix</keyword>
<evidence type="ECO:0000256" key="8">
    <source>
        <dbReference type="ARBA" id="ARBA00022741"/>
    </source>
</evidence>
<name>A0AAF5DER2_STRER</name>
<keyword evidence="20" id="KW-1185">Reference proteome</keyword>
<dbReference type="WBParaSite" id="TCONS_00010451.p1">
    <property type="protein sequence ID" value="TCONS_00010451.p1"/>
    <property type="gene ID" value="XLOC_003582"/>
</dbReference>